<evidence type="ECO:0000313" key="2">
    <source>
        <dbReference type="Proteomes" id="UP000199370"/>
    </source>
</evidence>
<evidence type="ECO:0000313" key="1">
    <source>
        <dbReference type="EMBL" id="SDN40468.1"/>
    </source>
</evidence>
<protein>
    <submittedName>
        <fullName evidence="1">Uncharacterized protein</fullName>
    </submittedName>
</protein>
<keyword evidence="2" id="KW-1185">Reference proteome</keyword>
<organism evidence="1 2">
    <name type="scientific">Haloarchaeobius iranensis</name>
    <dbReference type="NCBI Taxonomy" id="996166"/>
    <lineage>
        <taxon>Archaea</taxon>
        <taxon>Methanobacteriati</taxon>
        <taxon>Methanobacteriota</taxon>
        <taxon>Stenosarchaea group</taxon>
        <taxon>Halobacteria</taxon>
        <taxon>Halobacteriales</taxon>
        <taxon>Halorubellaceae</taxon>
        <taxon>Haloarchaeobius</taxon>
    </lineage>
</organism>
<proteinExistence type="predicted"/>
<dbReference type="AlphaFoldDB" id="A0A1H0B467"/>
<reference evidence="1 2" key="1">
    <citation type="submission" date="2016-10" db="EMBL/GenBank/DDBJ databases">
        <authorList>
            <person name="de Groot N.N."/>
        </authorList>
    </citation>
    <scope>NUCLEOTIDE SEQUENCE [LARGE SCALE GENOMIC DNA]</scope>
    <source>
        <strain evidence="2">EB21,IBRC-M 10013,KCTC 4048</strain>
    </source>
</reference>
<accession>A0A1H0B467</accession>
<dbReference type="EMBL" id="FNIA01000033">
    <property type="protein sequence ID" value="SDN40468.1"/>
    <property type="molecule type" value="Genomic_DNA"/>
</dbReference>
<gene>
    <name evidence="1" type="ORF">SAMN05192554_13323</name>
</gene>
<dbReference type="Proteomes" id="UP000199370">
    <property type="component" value="Unassembled WGS sequence"/>
</dbReference>
<name>A0A1H0B467_9EURY</name>
<sequence>MQHDEHQESGTLRSEGYVIRRCYLIKHVLKP</sequence>